<dbReference type="EMBL" id="BGZK01001146">
    <property type="protein sequence ID" value="GBP72471.1"/>
    <property type="molecule type" value="Genomic_DNA"/>
</dbReference>
<evidence type="ECO:0000313" key="1">
    <source>
        <dbReference type="EMBL" id="GBP72471.1"/>
    </source>
</evidence>
<comment type="caution">
    <text evidence="1">The sequence shown here is derived from an EMBL/GenBank/DDBJ whole genome shotgun (WGS) entry which is preliminary data.</text>
</comment>
<gene>
    <name evidence="1" type="ORF">EVAR_24383_1</name>
</gene>
<sequence length="120" mass="13591">MKLGLWRGGEGGVEVRQTVIGFRGGLAKADYSFRTTTSVINEKNDSFQRRGQSVCGKGKEVLCVVCLRTQYLFAILYDPFKTVHPTLSAPRNSFPQRYVLQRLLIDKIIDVTRIALRKKV</sequence>
<name>A0A4C1Y892_EUMVA</name>
<organism evidence="1 2">
    <name type="scientific">Eumeta variegata</name>
    <name type="common">Bagworm moth</name>
    <name type="synonym">Eumeta japonica</name>
    <dbReference type="NCBI Taxonomy" id="151549"/>
    <lineage>
        <taxon>Eukaryota</taxon>
        <taxon>Metazoa</taxon>
        <taxon>Ecdysozoa</taxon>
        <taxon>Arthropoda</taxon>
        <taxon>Hexapoda</taxon>
        <taxon>Insecta</taxon>
        <taxon>Pterygota</taxon>
        <taxon>Neoptera</taxon>
        <taxon>Endopterygota</taxon>
        <taxon>Lepidoptera</taxon>
        <taxon>Glossata</taxon>
        <taxon>Ditrysia</taxon>
        <taxon>Tineoidea</taxon>
        <taxon>Psychidae</taxon>
        <taxon>Oiketicinae</taxon>
        <taxon>Eumeta</taxon>
    </lineage>
</organism>
<reference evidence="1 2" key="1">
    <citation type="journal article" date="2019" name="Commun. Biol.">
        <title>The bagworm genome reveals a unique fibroin gene that provides high tensile strength.</title>
        <authorList>
            <person name="Kono N."/>
            <person name="Nakamura H."/>
            <person name="Ohtoshi R."/>
            <person name="Tomita M."/>
            <person name="Numata K."/>
            <person name="Arakawa K."/>
        </authorList>
    </citation>
    <scope>NUCLEOTIDE SEQUENCE [LARGE SCALE GENOMIC DNA]</scope>
</reference>
<dbReference type="AlphaFoldDB" id="A0A4C1Y892"/>
<keyword evidence="2" id="KW-1185">Reference proteome</keyword>
<protein>
    <submittedName>
        <fullName evidence="1">Uncharacterized protein</fullName>
    </submittedName>
</protein>
<proteinExistence type="predicted"/>
<evidence type="ECO:0000313" key="2">
    <source>
        <dbReference type="Proteomes" id="UP000299102"/>
    </source>
</evidence>
<accession>A0A4C1Y892</accession>
<dbReference type="Proteomes" id="UP000299102">
    <property type="component" value="Unassembled WGS sequence"/>
</dbReference>